<sequence>MAITIRDVARAASLSCETILEVLVSPSSLEPEVVRHVMRVIRETGYLETFSRWKGGSKGSMVAVISSSVDSLSGTEIYRGIDRAMSALGLNLNMMTFPTRHSPALREELLASLLPFNMIDAVITLNVSPSESIVERYKSVGKALVLCQSKVQGSLSVLLENQKGMSMAVDYLYNRGCRRIALMNGPSSVAEPGSSPSERLIGYLMALHRLGMNFDEKLVYETQDYDGDSGAHGFEYFSGRRPLPDGLVCASGDMTAIGFITEARKNGVQVPSDIAVIGYDDLPLASLVSPALTTIRQRLMIAGAGALVLALESAVLGPGSDLIIVPEIVPRETA</sequence>
<keyword evidence="6" id="KW-1185">Reference proteome</keyword>
<dbReference type="SUPFAM" id="SSF47413">
    <property type="entry name" value="lambda repressor-like DNA-binding domains"/>
    <property type="match status" value="1"/>
</dbReference>
<evidence type="ECO:0000313" key="5">
    <source>
        <dbReference type="EMBL" id="MCD1655480.1"/>
    </source>
</evidence>
<comment type="caution">
    <text evidence="5">The sequence shown here is derived from an EMBL/GenBank/DDBJ whole genome shotgun (WGS) entry which is preliminary data.</text>
</comment>
<dbReference type="Gene3D" id="1.10.260.40">
    <property type="entry name" value="lambda repressor-like DNA-binding domains"/>
    <property type="match status" value="1"/>
</dbReference>
<protein>
    <submittedName>
        <fullName evidence="5">LacI family transcriptional regulator</fullName>
    </submittedName>
</protein>
<evidence type="ECO:0000256" key="1">
    <source>
        <dbReference type="ARBA" id="ARBA00023015"/>
    </source>
</evidence>
<evidence type="ECO:0000259" key="4">
    <source>
        <dbReference type="SMART" id="SM00354"/>
    </source>
</evidence>
<dbReference type="SMART" id="SM00354">
    <property type="entry name" value="HTH_LACI"/>
    <property type="match status" value="1"/>
</dbReference>
<keyword evidence="2" id="KW-0238">DNA-binding</keyword>
<name>A0AAE3JKQ0_9SPIR</name>
<evidence type="ECO:0000256" key="3">
    <source>
        <dbReference type="ARBA" id="ARBA00023163"/>
    </source>
</evidence>
<feature type="domain" description="HTH lacI-type" evidence="4">
    <location>
        <begin position="2"/>
        <end position="71"/>
    </location>
</feature>
<dbReference type="SUPFAM" id="SSF53822">
    <property type="entry name" value="Periplasmic binding protein-like I"/>
    <property type="match status" value="1"/>
</dbReference>
<dbReference type="EMBL" id="JAINWA010000003">
    <property type="protein sequence ID" value="MCD1655480.1"/>
    <property type="molecule type" value="Genomic_DNA"/>
</dbReference>
<evidence type="ECO:0000313" key="6">
    <source>
        <dbReference type="Proteomes" id="UP001198163"/>
    </source>
</evidence>
<dbReference type="InterPro" id="IPR000843">
    <property type="entry name" value="HTH_LacI"/>
</dbReference>
<dbReference type="CDD" id="cd06267">
    <property type="entry name" value="PBP1_LacI_sugar_binding-like"/>
    <property type="match status" value="1"/>
</dbReference>
<evidence type="ECO:0000256" key="2">
    <source>
        <dbReference type="ARBA" id="ARBA00023125"/>
    </source>
</evidence>
<dbReference type="PANTHER" id="PTHR30146:SF109">
    <property type="entry name" value="HTH-TYPE TRANSCRIPTIONAL REGULATOR GALS"/>
    <property type="match status" value="1"/>
</dbReference>
<dbReference type="InterPro" id="IPR028082">
    <property type="entry name" value="Peripla_BP_I"/>
</dbReference>
<dbReference type="InterPro" id="IPR046335">
    <property type="entry name" value="LacI/GalR-like_sensor"/>
</dbReference>
<keyword evidence="1" id="KW-0805">Transcription regulation</keyword>
<gene>
    <name evidence="5" type="ORF">K7J14_12320</name>
</gene>
<reference evidence="5" key="1">
    <citation type="submission" date="2021-08" db="EMBL/GenBank/DDBJ databases">
        <title>Comparative analyses of Brucepasteria parasyntrophica and Teretinema zuelzerae.</title>
        <authorList>
            <person name="Song Y."/>
            <person name="Brune A."/>
        </authorList>
    </citation>
    <scope>NUCLEOTIDE SEQUENCE</scope>
    <source>
        <strain evidence="5">DSM 1903</strain>
    </source>
</reference>
<proteinExistence type="predicted"/>
<dbReference type="PANTHER" id="PTHR30146">
    <property type="entry name" value="LACI-RELATED TRANSCRIPTIONAL REPRESSOR"/>
    <property type="match status" value="1"/>
</dbReference>
<accession>A0AAE3JKQ0</accession>
<keyword evidence="3" id="KW-0804">Transcription</keyword>
<dbReference type="Pfam" id="PF13377">
    <property type="entry name" value="Peripla_BP_3"/>
    <property type="match status" value="1"/>
</dbReference>
<dbReference type="RefSeq" id="WP_230756720.1">
    <property type="nucleotide sequence ID" value="NZ_JAINWA010000003.1"/>
</dbReference>
<dbReference type="GO" id="GO:0000976">
    <property type="term" value="F:transcription cis-regulatory region binding"/>
    <property type="evidence" value="ECO:0007669"/>
    <property type="project" value="TreeGrafter"/>
</dbReference>
<dbReference type="Gene3D" id="3.40.50.2300">
    <property type="match status" value="2"/>
</dbReference>
<dbReference type="GO" id="GO:0003700">
    <property type="term" value="F:DNA-binding transcription factor activity"/>
    <property type="evidence" value="ECO:0007669"/>
    <property type="project" value="TreeGrafter"/>
</dbReference>
<organism evidence="5 6">
    <name type="scientific">Teretinema zuelzerae</name>
    <dbReference type="NCBI Taxonomy" id="156"/>
    <lineage>
        <taxon>Bacteria</taxon>
        <taxon>Pseudomonadati</taxon>
        <taxon>Spirochaetota</taxon>
        <taxon>Spirochaetia</taxon>
        <taxon>Spirochaetales</taxon>
        <taxon>Treponemataceae</taxon>
        <taxon>Teretinema</taxon>
    </lineage>
</organism>
<dbReference type="AlphaFoldDB" id="A0AAE3JKQ0"/>
<dbReference type="InterPro" id="IPR010982">
    <property type="entry name" value="Lambda_DNA-bd_dom_sf"/>
</dbReference>
<dbReference type="Proteomes" id="UP001198163">
    <property type="component" value="Unassembled WGS sequence"/>
</dbReference>